<organism evidence="1 2">
    <name type="scientific">Leptospira interrogans serovar Pyrogenes str. L0374</name>
    <dbReference type="NCBI Taxonomy" id="1049928"/>
    <lineage>
        <taxon>Bacteria</taxon>
        <taxon>Pseudomonadati</taxon>
        <taxon>Spirochaetota</taxon>
        <taxon>Spirochaetia</taxon>
        <taxon>Leptospirales</taxon>
        <taxon>Leptospiraceae</taxon>
        <taxon>Leptospira</taxon>
    </lineage>
</organism>
<evidence type="ECO:0008006" key="3">
    <source>
        <dbReference type="Google" id="ProtNLM"/>
    </source>
</evidence>
<evidence type="ECO:0000313" key="2">
    <source>
        <dbReference type="Proteomes" id="UP000012137"/>
    </source>
</evidence>
<comment type="caution">
    <text evidence="1">The sequence shown here is derived from an EMBL/GenBank/DDBJ whole genome shotgun (WGS) entry which is preliminary data.</text>
</comment>
<reference evidence="1 2" key="1">
    <citation type="submission" date="2013-01" db="EMBL/GenBank/DDBJ databases">
        <authorList>
            <person name="Harkins D.M."/>
            <person name="Durkin A.S."/>
            <person name="Brinkac L.M."/>
            <person name="Haft D.H."/>
            <person name="Selengut J.D."/>
            <person name="Sanka R."/>
            <person name="DePew J."/>
            <person name="Purushe J."/>
            <person name="Peacock S.J."/>
            <person name="Thaipadungpanit J."/>
            <person name="Wuthiekanun V.W."/>
            <person name="Day N.P."/>
            <person name="Vinetz J.M."/>
            <person name="Sutton G.G."/>
            <person name="Nierman W.C."/>
            <person name="Fouts D.E."/>
        </authorList>
    </citation>
    <scope>NUCLEOTIDE SEQUENCE [LARGE SCALE GENOMIC DNA]</scope>
    <source>
        <strain evidence="1 2">L0374</strain>
    </source>
</reference>
<dbReference type="EMBL" id="AHMZ02000046">
    <property type="protein sequence ID" value="EMN31873.1"/>
    <property type="molecule type" value="Genomic_DNA"/>
</dbReference>
<dbReference type="PROSITE" id="PS51257">
    <property type="entry name" value="PROKAR_LIPOPROTEIN"/>
    <property type="match status" value="1"/>
</dbReference>
<proteinExistence type="predicted"/>
<gene>
    <name evidence="1" type="ORF">LEP1GSC083_4543</name>
</gene>
<accession>M6KJD2</accession>
<evidence type="ECO:0000313" key="1">
    <source>
        <dbReference type="EMBL" id="EMN31873.1"/>
    </source>
</evidence>
<protein>
    <recommendedName>
        <fullName evidence="3">Lipoprotein</fullName>
    </recommendedName>
</protein>
<dbReference type="Proteomes" id="UP000012137">
    <property type="component" value="Unassembled WGS sequence"/>
</dbReference>
<sequence length="52" mass="6025">MKFSIIKNLNLVLALLVLSSCKDDRIKISDLGVIDKDKKIKQPLFFNRKNYS</sequence>
<name>M6KJD2_LEPIR</name>
<dbReference type="AlphaFoldDB" id="M6KJD2"/>